<organism evidence="1 2">
    <name type="scientific">Chelonoidis abingdonii</name>
    <name type="common">Abingdon island giant tortoise</name>
    <name type="synonym">Testudo abingdonii</name>
    <dbReference type="NCBI Taxonomy" id="106734"/>
    <lineage>
        <taxon>Eukaryota</taxon>
        <taxon>Metazoa</taxon>
        <taxon>Chordata</taxon>
        <taxon>Craniata</taxon>
        <taxon>Vertebrata</taxon>
        <taxon>Euteleostomi</taxon>
        <taxon>Archelosauria</taxon>
        <taxon>Testudinata</taxon>
        <taxon>Testudines</taxon>
        <taxon>Cryptodira</taxon>
        <taxon>Durocryptodira</taxon>
        <taxon>Testudinoidea</taxon>
        <taxon>Testudinidae</taxon>
        <taxon>Chelonoidis</taxon>
    </lineage>
</organism>
<dbReference type="Ensembl" id="ENSCABT00000002097.1">
    <property type="protein sequence ID" value="ENSCABP00000001936.1"/>
    <property type="gene ID" value="ENSCABG00000001548.1"/>
</dbReference>
<keyword evidence="2" id="KW-1185">Reference proteome</keyword>
<sequence>MISEHLGLRRLRRLHHPPHDHSLHRQRVRRAHQPLQDLVHGGRRGRIYQAQTAPGADRSPDPFLSPWAAAPACLVAVQHRAGVGPTSYCVPIPTLSPLLFATLPFYFPTLEAPLCCLAHVLSPTLSGSCNPHFLLCIPKWLLSPPPGCLSTNRGEILRAQKRWIP</sequence>
<name>A0A8C0G147_CHEAB</name>
<dbReference type="AlphaFoldDB" id="A0A8C0G147"/>
<reference evidence="1" key="2">
    <citation type="submission" date="2025-09" db="UniProtKB">
        <authorList>
            <consortium name="Ensembl"/>
        </authorList>
    </citation>
    <scope>IDENTIFICATION</scope>
</reference>
<proteinExistence type="predicted"/>
<dbReference type="Proteomes" id="UP000694404">
    <property type="component" value="Unplaced"/>
</dbReference>
<evidence type="ECO:0000313" key="2">
    <source>
        <dbReference type="Proteomes" id="UP000694404"/>
    </source>
</evidence>
<accession>A0A8C0G147</accession>
<reference evidence="1" key="1">
    <citation type="submission" date="2025-08" db="UniProtKB">
        <authorList>
            <consortium name="Ensembl"/>
        </authorList>
    </citation>
    <scope>IDENTIFICATION</scope>
</reference>
<evidence type="ECO:0000313" key="1">
    <source>
        <dbReference type="Ensembl" id="ENSCABP00000001936.1"/>
    </source>
</evidence>
<protein>
    <submittedName>
        <fullName evidence="1">Uncharacterized protein</fullName>
    </submittedName>
</protein>